<gene>
    <name evidence="3" type="ORF">MYCIT1_LOCUS29350</name>
</gene>
<feature type="region of interest" description="Disordered" evidence="1">
    <location>
        <begin position="1187"/>
        <end position="1240"/>
    </location>
</feature>
<feature type="compositionally biased region" description="Acidic residues" evidence="1">
    <location>
        <begin position="730"/>
        <end position="748"/>
    </location>
</feature>
<feature type="domain" description="Rab-GAP TBC" evidence="2">
    <location>
        <begin position="1275"/>
        <end position="1434"/>
    </location>
</feature>
<feature type="compositionally biased region" description="Low complexity" evidence="1">
    <location>
        <begin position="779"/>
        <end position="809"/>
    </location>
</feature>
<evidence type="ECO:0000256" key="1">
    <source>
        <dbReference type="SAM" id="MobiDB-lite"/>
    </source>
</evidence>
<dbReference type="Proteomes" id="UP001295794">
    <property type="component" value="Unassembled WGS sequence"/>
</dbReference>
<feature type="compositionally biased region" description="Low complexity" evidence="1">
    <location>
        <begin position="112"/>
        <end position="139"/>
    </location>
</feature>
<sequence>MHVAGRAMDAAELARWTRFAAKGGIGRCTATGDCVAEGAEDLMFLKNDEIVVLMQLPEENVFLGYCEGIVGRFNGDHVRFHSKLKKPVMTKRSSVPASGKATPTPSISAARSPTPSTSFSHGFSHSTGSSPRSPAYTSTPPSPQSQPPLKYQPDTDRAFSEDAVPASTSFSSMAVSASHSESTATSLSSSLSSISSAAVPDTPATVYSPTSDHEDPTYPMPLKSIDTSVSGLSMETNISARSSTQVVSVASSVDDGEGEDEKDDLPSGGRNRRSETTTVEMWPVSSPSSALSRKPINSSRLALAIGPPEEGEGEEEEEDHARPASSSSDSGQEVDYAGPNWTHLGGTLPLQVVKLNSAGSVPPSPFQPLYSPLPRAPVTDEPMHFEESDSASEYGSEDQNDETRRFSSLSEPEPEPELDVHEHRESKHELEEAADDARSARGSRLYAASVNDEEDSSRLSVVAPSLHGSEDGEVGIGLSLLQGLVDDDMGDDSSDEDDEKRASFAPTKSNTGSPSRRQSDMSNASRTVPRTSEDWDGGSIYDDYYRFSRFSTNPRSSTSTFASGKMSRRFSQSSHRAPSNLNHTIVPPVPQPEITTQTRESEAEHDQAPSVAEVIDAVSDSDASVYTQESRSSSPQQSNSAEDTLLGHASADDRVLRIPAQLELNKGEPSPLLHTRWGSPVSSESPPTSSAPGQSSFFVSSPSGSAASPIGRALELEPASPTQLRKSPEDELANDPVVEDDVDNDEDVTVSKPDAPAPLVIEDALSPPSQANSSMWINSPLSPLPASSPEAISSPETSTPPASQVPSPQSHHRPRPSLSELRGYDAAAPGPRTSLFLPHPNAPKAPPTATGAPEGPMYIRTPPLPQQQPPPAGENVNNVIRMSIGRSTVTRIMPTIYGRTDIDLSSSTGPVRIVFTIDPPPPLPSQLPFRNGVVPPSVSAPPQVRAPPHSRPQPIKAASSPPLTSPNVPPSSLPLLAVDKPAVLSRPNFTPRAGTARPRSRSFSGFDSSSAPPPGLPEVEKGPHKTSLSISSAPSSGASAQPAPSPSLGKHGSRSSLRSSHAPSPLSLPHNNTLFGGMRPPGSPLSGSPLAQKPPPPPPPPSSVPKSAASVVVEPNNDRPSLDQTEQGTMSPGLGRDSLRNKLSLPNLRRNPTRQNSSDSRSELDTMQVQDMDFELIRPNLAQLQLGSGRSSEDSSLGRDAGPSFDGRTSALSEAYRRTDSPAMSFSSSSQTASTEASVDAHRQRELKWVALMGTVLPAQAKKSKKIKKLLTEGAVPSSVRFLVWSHLTDGKGKAIPGVYAQLGKRARPAALAGVERDVARCSIEHPQVQAHQLAVVSLLQAYLTMEDAFWIFVSIMDSYIRPYFSVNTTQLEVDASLLAKTLEANDPQVAKKLLVDMGVNPVDLCRPWFTTLFVDILPLEYLNRVWDLFLFEGIPFLFRVCLALFQCTRRRLLESINQDALMNILRNPIPPTWLPANPDAFISLTLSVKLKDDDIRKQRVKLEALVKRQTQQAPRSSGSRSVSGPSRI</sequence>
<feature type="compositionally biased region" description="Low complexity" evidence="1">
    <location>
        <begin position="1515"/>
        <end position="1529"/>
    </location>
</feature>
<feature type="compositionally biased region" description="Acidic residues" evidence="1">
    <location>
        <begin position="309"/>
        <end position="318"/>
    </location>
</feature>
<feature type="compositionally biased region" description="Polar residues" evidence="1">
    <location>
        <begin position="91"/>
        <end position="111"/>
    </location>
</feature>
<feature type="compositionally biased region" description="Basic and acidic residues" evidence="1">
    <location>
        <begin position="418"/>
        <end position="439"/>
    </location>
</feature>
<dbReference type="SMART" id="SM00164">
    <property type="entry name" value="TBC"/>
    <property type="match status" value="1"/>
</dbReference>
<dbReference type="InterPro" id="IPR050302">
    <property type="entry name" value="Rab_GAP_TBC_domain"/>
</dbReference>
<dbReference type="InterPro" id="IPR035969">
    <property type="entry name" value="Rab-GAP_TBC_sf"/>
</dbReference>
<dbReference type="PROSITE" id="PS50086">
    <property type="entry name" value="TBC_RABGAP"/>
    <property type="match status" value="1"/>
</dbReference>
<feature type="compositionally biased region" description="Low complexity" evidence="1">
    <location>
        <begin position="1027"/>
        <end position="1070"/>
    </location>
</feature>
<feature type="compositionally biased region" description="Low complexity" evidence="1">
    <location>
        <begin position="933"/>
        <end position="947"/>
    </location>
</feature>
<feature type="compositionally biased region" description="Acidic residues" evidence="1">
    <location>
        <begin position="485"/>
        <end position="498"/>
    </location>
</feature>
<feature type="compositionally biased region" description="Low complexity" evidence="1">
    <location>
        <begin position="1104"/>
        <end position="1113"/>
    </location>
</feature>
<feature type="compositionally biased region" description="Polar residues" evidence="1">
    <location>
        <begin position="549"/>
        <end position="562"/>
    </location>
</feature>
<evidence type="ECO:0000259" key="2">
    <source>
        <dbReference type="PROSITE" id="PS50086"/>
    </source>
</evidence>
<dbReference type="InterPro" id="IPR036028">
    <property type="entry name" value="SH3-like_dom_sf"/>
</dbReference>
<feature type="region of interest" description="Disordered" evidence="1">
    <location>
        <begin position="1508"/>
        <end position="1529"/>
    </location>
</feature>
<dbReference type="InterPro" id="IPR000195">
    <property type="entry name" value="Rab-GAP-TBC_dom"/>
</dbReference>
<feature type="region of interest" description="Disordered" evidence="1">
    <location>
        <begin position="926"/>
        <end position="1164"/>
    </location>
</feature>
<dbReference type="PANTHER" id="PTHR47219:SF20">
    <property type="entry name" value="TBC1 DOMAIN FAMILY MEMBER 2B"/>
    <property type="match status" value="1"/>
</dbReference>
<feature type="compositionally biased region" description="Low complexity" evidence="1">
    <location>
        <begin position="628"/>
        <end position="640"/>
    </location>
</feature>
<protein>
    <recommendedName>
        <fullName evidence="2">Rab-GAP TBC domain-containing protein</fullName>
    </recommendedName>
</protein>
<name>A0AAD2HQT9_9AGAR</name>
<feature type="compositionally biased region" description="Low complexity" evidence="1">
    <location>
        <begin position="1001"/>
        <end position="1010"/>
    </location>
</feature>
<feature type="compositionally biased region" description="Polar residues" evidence="1">
    <location>
        <begin position="569"/>
        <end position="583"/>
    </location>
</feature>
<keyword evidence="4" id="KW-1185">Reference proteome</keyword>
<feature type="compositionally biased region" description="Low complexity" evidence="1">
    <location>
        <begin position="679"/>
        <end position="709"/>
    </location>
</feature>
<accession>A0AAD2HQT9</accession>
<proteinExistence type="predicted"/>
<evidence type="ECO:0000313" key="4">
    <source>
        <dbReference type="Proteomes" id="UP001295794"/>
    </source>
</evidence>
<comment type="caution">
    <text evidence="3">The sequence shown here is derived from an EMBL/GenBank/DDBJ whole genome shotgun (WGS) entry which is preliminary data.</text>
</comment>
<feature type="compositionally biased region" description="Low complexity" evidence="1">
    <location>
        <begin position="239"/>
        <end position="253"/>
    </location>
</feature>
<feature type="compositionally biased region" description="Polar residues" evidence="1">
    <location>
        <begin position="1153"/>
        <end position="1164"/>
    </location>
</feature>
<dbReference type="EMBL" id="CAVNYO010000436">
    <property type="protein sequence ID" value="CAK5279349.1"/>
    <property type="molecule type" value="Genomic_DNA"/>
</dbReference>
<feature type="compositionally biased region" description="Polar residues" evidence="1">
    <location>
        <begin position="506"/>
        <end position="530"/>
    </location>
</feature>
<feature type="compositionally biased region" description="Pro residues" evidence="1">
    <location>
        <begin position="963"/>
        <end position="972"/>
    </location>
</feature>
<feature type="region of interest" description="Disordered" evidence="1">
    <location>
        <begin position="84"/>
        <end position="156"/>
    </location>
</feature>
<dbReference type="Pfam" id="PF00566">
    <property type="entry name" value="RabGAP-TBC"/>
    <property type="match status" value="1"/>
</dbReference>
<feature type="region of interest" description="Disordered" evidence="1">
    <location>
        <begin position="237"/>
        <end position="854"/>
    </location>
</feature>
<dbReference type="GO" id="GO:0031267">
    <property type="term" value="F:small GTPase binding"/>
    <property type="evidence" value="ECO:0007669"/>
    <property type="project" value="TreeGrafter"/>
</dbReference>
<reference evidence="3" key="1">
    <citation type="submission" date="2023-11" db="EMBL/GenBank/DDBJ databases">
        <authorList>
            <person name="De Vega J J."/>
            <person name="De Vega J J."/>
        </authorList>
    </citation>
    <scope>NUCLEOTIDE SEQUENCE</scope>
</reference>
<feature type="compositionally biased region" description="Low complexity" evidence="1">
    <location>
        <begin position="1221"/>
        <end position="1238"/>
    </location>
</feature>
<feature type="compositionally biased region" description="Polar residues" evidence="1">
    <location>
        <begin position="285"/>
        <end position="300"/>
    </location>
</feature>
<dbReference type="Gene3D" id="1.10.472.80">
    <property type="entry name" value="Ypt/Rab-GAP domain of gyp1p, domain 3"/>
    <property type="match status" value="1"/>
</dbReference>
<feature type="region of interest" description="Disordered" evidence="1">
    <location>
        <begin position="192"/>
        <end position="223"/>
    </location>
</feature>
<evidence type="ECO:0000313" key="3">
    <source>
        <dbReference type="EMBL" id="CAK5279349.1"/>
    </source>
</evidence>
<feature type="compositionally biased region" description="Acidic residues" evidence="1">
    <location>
        <begin position="254"/>
        <end position="263"/>
    </location>
</feature>
<dbReference type="SUPFAM" id="SSF50044">
    <property type="entry name" value="SH3-domain"/>
    <property type="match status" value="1"/>
</dbReference>
<dbReference type="SUPFAM" id="SSF47923">
    <property type="entry name" value="Ypt/Rab-GAP domain of gyp1p"/>
    <property type="match status" value="2"/>
</dbReference>
<dbReference type="PANTHER" id="PTHR47219">
    <property type="entry name" value="RAB GTPASE-ACTIVATING PROTEIN 1-LIKE"/>
    <property type="match status" value="1"/>
</dbReference>
<feature type="compositionally biased region" description="Pro residues" evidence="1">
    <location>
        <begin position="1092"/>
        <end position="1103"/>
    </location>
</feature>
<dbReference type="GO" id="GO:0005096">
    <property type="term" value="F:GTPase activator activity"/>
    <property type="evidence" value="ECO:0007669"/>
    <property type="project" value="TreeGrafter"/>
</dbReference>
<organism evidence="3 4">
    <name type="scientific">Mycena citricolor</name>
    <dbReference type="NCBI Taxonomy" id="2018698"/>
    <lineage>
        <taxon>Eukaryota</taxon>
        <taxon>Fungi</taxon>
        <taxon>Dikarya</taxon>
        <taxon>Basidiomycota</taxon>
        <taxon>Agaricomycotina</taxon>
        <taxon>Agaricomycetes</taxon>
        <taxon>Agaricomycetidae</taxon>
        <taxon>Agaricales</taxon>
        <taxon>Marasmiineae</taxon>
        <taxon>Mycenaceae</taxon>
        <taxon>Mycena</taxon>
    </lineage>
</organism>
<feature type="compositionally biased region" description="Polar residues" evidence="1">
    <location>
        <begin position="767"/>
        <end position="777"/>
    </location>
</feature>